<dbReference type="PANTHER" id="PTHR11527">
    <property type="entry name" value="HEAT-SHOCK PROTEIN 20 FAMILY MEMBER"/>
    <property type="match status" value="1"/>
</dbReference>
<keyword evidence="7" id="KW-1185">Reference proteome</keyword>
<protein>
    <submittedName>
        <fullName evidence="6">HSP20-like chaperone</fullName>
    </submittedName>
</protein>
<comment type="caution">
    <text evidence="6">The sequence shown here is derived from an EMBL/GenBank/DDBJ whole genome shotgun (WGS) entry which is preliminary data.</text>
</comment>
<feature type="domain" description="SHSP" evidence="5">
    <location>
        <begin position="37"/>
        <end position="150"/>
    </location>
</feature>
<evidence type="ECO:0000256" key="4">
    <source>
        <dbReference type="SAM" id="MobiDB-lite"/>
    </source>
</evidence>
<reference evidence="6" key="1">
    <citation type="journal article" date="2022" name="IScience">
        <title>Evolution of zygomycete secretomes and the origins of terrestrial fungal ecologies.</title>
        <authorList>
            <person name="Chang Y."/>
            <person name="Wang Y."/>
            <person name="Mondo S."/>
            <person name="Ahrendt S."/>
            <person name="Andreopoulos W."/>
            <person name="Barry K."/>
            <person name="Beard J."/>
            <person name="Benny G.L."/>
            <person name="Blankenship S."/>
            <person name="Bonito G."/>
            <person name="Cuomo C."/>
            <person name="Desiro A."/>
            <person name="Gervers K.A."/>
            <person name="Hundley H."/>
            <person name="Kuo A."/>
            <person name="LaButti K."/>
            <person name="Lang B.F."/>
            <person name="Lipzen A."/>
            <person name="O'Donnell K."/>
            <person name="Pangilinan J."/>
            <person name="Reynolds N."/>
            <person name="Sandor L."/>
            <person name="Smith M.E."/>
            <person name="Tsang A."/>
            <person name="Grigoriev I.V."/>
            <person name="Stajich J.E."/>
            <person name="Spatafora J.W."/>
        </authorList>
    </citation>
    <scope>NUCLEOTIDE SEQUENCE</scope>
    <source>
        <strain evidence="6">RSA 2281</strain>
    </source>
</reference>
<gene>
    <name evidence="6" type="ORF">BDA99DRAFT_482843</name>
</gene>
<dbReference type="InterPro" id="IPR002068">
    <property type="entry name" value="A-crystallin/Hsp20_dom"/>
</dbReference>
<dbReference type="InterPro" id="IPR008978">
    <property type="entry name" value="HSP20-like_chaperone"/>
</dbReference>
<proteinExistence type="inferred from homology"/>
<dbReference type="SUPFAM" id="SSF49764">
    <property type="entry name" value="HSP20-like chaperones"/>
    <property type="match status" value="1"/>
</dbReference>
<evidence type="ECO:0000256" key="1">
    <source>
        <dbReference type="ARBA" id="ARBA00023016"/>
    </source>
</evidence>
<organism evidence="6 7">
    <name type="scientific">Phascolomyces articulosus</name>
    <dbReference type="NCBI Taxonomy" id="60185"/>
    <lineage>
        <taxon>Eukaryota</taxon>
        <taxon>Fungi</taxon>
        <taxon>Fungi incertae sedis</taxon>
        <taxon>Mucoromycota</taxon>
        <taxon>Mucoromycotina</taxon>
        <taxon>Mucoromycetes</taxon>
        <taxon>Mucorales</taxon>
        <taxon>Lichtheimiaceae</taxon>
        <taxon>Phascolomyces</taxon>
    </lineage>
</organism>
<feature type="region of interest" description="Disordered" evidence="4">
    <location>
        <begin position="131"/>
        <end position="150"/>
    </location>
</feature>
<keyword evidence="1" id="KW-0346">Stress response</keyword>
<sequence>MSMINWGSDSGNIERRMNNLFERFFDSSPRARSLAERFDTGISPAFDVTENDQAFNIHAELPGMKKEDIHVDVHGDRLTFSGESKASNEYENENVCYSERRYGRFSRSVPVPENVDKSQIKASFKDGVLDLEMPKSSKSENTEAQKITVD</sequence>
<name>A0AAD5PD80_9FUNG</name>
<evidence type="ECO:0000313" key="6">
    <source>
        <dbReference type="EMBL" id="KAI9261581.1"/>
    </source>
</evidence>
<dbReference type="Pfam" id="PF00011">
    <property type="entry name" value="HSP20"/>
    <property type="match status" value="1"/>
</dbReference>
<accession>A0AAD5PD80</accession>
<dbReference type="Gene3D" id="2.60.40.790">
    <property type="match status" value="1"/>
</dbReference>
<comment type="similarity">
    <text evidence="2 3">Belongs to the small heat shock protein (HSP20) family.</text>
</comment>
<evidence type="ECO:0000256" key="3">
    <source>
        <dbReference type="RuleBase" id="RU003616"/>
    </source>
</evidence>
<evidence type="ECO:0000313" key="7">
    <source>
        <dbReference type="Proteomes" id="UP001209540"/>
    </source>
</evidence>
<reference evidence="6" key="2">
    <citation type="submission" date="2023-02" db="EMBL/GenBank/DDBJ databases">
        <authorList>
            <consortium name="DOE Joint Genome Institute"/>
            <person name="Mondo S.J."/>
            <person name="Chang Y."/>
            <person name="Wang Y."/>
            <person name="Ahrendt S."/>
            <person name="Andreopoulos W."/>
            <person name="Barry K."/>
            <person name="Beard J."/>
            <person name="Benny G.L."/>
            <person name="Blankenship S."/>
            <person name="Bonito G."/>
            <person name="Cuomo C."/>
            <person name="Desiro A."/>
            <person name="Gervers K.A."/>
            <person name="Hundley H."/>
            <person name="Kuo A."/>
            <person name="LaButti K."/>
            <person name="Lang B.F."/>
            <person name="Lipzen A."/>
            <person name="O'Donnell K."/>
            <person name="Pangilinan J."/>
            <person name="Reynolds N."/>
            <person name="Sandor L."/>
            <person name="Smith M.W."/>
            <person name="Tsang A."/>
            <person name="Grigoriev I.V."/>
            <person name="Stajich J.E."/>
            <person name="Spatafora J.W."/>
        </authorList>
    </citation>
    <scope>NUCLEOTIDE SEQUENCE</scope>
    <source>
        <strain evidence="6">RSA 2281</strain>
    </source>
</reference>
<dbReference type="CDD" id="cd06464">
    <property type="entry name" value="ACD_sHsps-like"/>
    <property type="match status" value="1"/>
</dbReference>
<dbReference type="Proteomes" id="UP001209540">
    <property type="component" value="Unassembled WGS sequence"/>
</dbReference>
<evidence type="ECO:0000256" key="2">
    <source>
        <dbReference type="PROSITE-ProRule" id="PRU00285"/>
    </source>
</evidence>
<dbReference type="InterPro" id="IPR031107">
    <property type="entry name" value="Small_HSP"/>
</dbReference>
<dbReference type="AlphaFoldDB" id="A0AAD5PD80"/>
<evidence type="ECO:0000259" key="5">
    <source>
        <dbReference type="PROSITE" id="PS01031"/>
    </source>
</evidence>
<dbReference type="PROSITE" id="PS01031">
    <property type="entry name" value="SHSP"/>
    <property type="match status" value="1"/>
</dbReference>
<dbReference type="EMBL" id="JAIXMP010000015">
    <property type="protein sequence ID" value="KAI9261581.1"/>
    <property type="molecule type" value="Genomic_DNA"/>
</dbReference>